<evidence type="ECO:0000313" key="1">
    <source>
        <dbReference type="EMBL" id="PNT77225.1"/>
    </source>
</evidence>
<keyword evidence="3" id="KW-1185">Reference proteome</keyword>
<dbReference type="OrthoDB" id="671874at2759"/>
<dbReference type="AlphaFoldDB" id="A0A2K2DSH0"/>
<gene>
    <name evidence="1" type="ORF">BRADI_1g59605v3</name>
</gene>
<dbReference type="PANTHER" id="PTHR36617:SF14">
    <property type="entry name" value="REVERSE TRANSCRIPTASE ZINC-BINDING DOMAIN-CONTAINING PROTEIN"/>
    <property type="match status" value="1"/>
</dbReference>
<dbReference type="Gramene" id="PNT77225">
    <property type="protein sequence ID" value="PNT77225"/>
    <property type="gene ID" value="BRADI_1g59605v3"/>
</dbReference>
<evidence type="ECO:0000313" key="2">
    <source>
        <dbReference type="EnsemblPlants" id="PNT77225"/>
    </source>
</evidence>
<organism evidence="1">
    <name type="scientific">Brachypodium distachyon</name>
    <name type="common">Purple false brome</name>
    <name type="synonym">Trachynia distachya</name>
    <dbReference type="NCBI Taxonomy" id="15368"/>
    <lineage>
        <taxon>Eukaryota</taxon>
        <taxon>Viridiplantae</taxon>
        <taxon>Streptophyta</taxon>
        <taxon>Embryophyta</taxon>
        <taxon>Tracheophyta</taxon>
        <taxon>Spermatophyta</taxon>
        <taxon>Magnoliopsida</taxon>
        <taxon>Liliopsida</taxon>
        <taxon>Poales</taxon>
        <taxon>Poaceae</taxon>
        <taxon>BOP clade</taxon>
        <taxon>Pooideae</taxon>
        <taxon>Stipodae</taxon>
        <taxon>Brachypodieae</taxon>
        <taxon>Brachypodium</taxon>
    </lineage>
</organism>
<dbReference type="EnsemblPlants" id="PNT77225">
    <property type="protein sequence ID" value="PNT77225"/>
    <property type="gene ID" value="BRADI_1g59605v3"/>
</dbReference>
<reference evidence="1 2" key="1">
    <citation type="journal article" date="2010" name="Nature">
        <title>Genome sequencing and analysis of the model grass Brachypodium distachyon.</title>
        <authorList>
            <consortium name="International Brachypodium Initiative"/>
        </authorList>
    </citation>
    <scope>NUCLEOTIDE SEQUENCE [LARGE SCALE GENOMIC DNA]</scope>
    <source>
        <strain evidence="1 2">Bd21</strain>
    </source>
</reference>
<protein>
    <recommendedName>
        <fullName evidence="4">Reverse transcriptase zinc-binding domain-containing protein</fullName>
    </recommendedName>
</protein>
<evidence type="ECO:0008006" key="4">
    <source>
        <dbReference type="Google" id="ProtNLM"/>
    </source>
</evidence>
<accession>A0A2K2DSH0</accession>
<name>A0A2K2DSH0_BRADI</name>
<dbReference type="InParanoid" id="A0A2K2DSH0"/>
<proteinExistence type="predicted"/>
<dbReference type="PANTHER" id="PTHR36617">
    <property type="entry name" value="PROTEIN, PUTATIVE-RELATED"/>
    <property type="match status" value="1"/>
</dbReference>
<reference evidence="2" key="3">
    <citation type="submission" date="2018-08" db="UniProtKB">
        <authorList>
            <consortium name="EnsemblPlants"/>
        </authorList>
    </citation>
    <scope>IDENTIFICATION</scope>
    <source>
        <strain evidence="2">cv. Bd21</strain>
    </source>
</reference>
<dbReference type="Proteomes" id="UP000008810">
    <property type="component" value="Chromosome 1"/>
</dbReference>
<reference evidence="1" key="2">
    <citation type="submission" date="2017-06" db="EMBL/GenBank/DDBJ databases">
        <title>WGS assembly of Brachypodium distachyon.</title>
        <authorList>
            <consortium name="The International Brachypodium Initiative"/>
            <person name="Lucas S."/>
            <person name="Harmon-Smith M."/>
            <person name="Lail K."/>
            <person name="Tice H."/>
            <person name="Grimwood J."/>
            <person name="Bruce D."/>
            <person name="Barry K."/>
            <person name="Shu S."/>
            <person name="Lindquist E."/>
            <person name="Wang M."/>
            <person name="Pitluck S."/>
            <person name="Vogel J.P."/>
            <person name="Garvin D.F."/>
            <person name="Mockler T.C."/>
            <person name="Schmutz J."/>
            <person name="Rokhsar D."/>
            <person name="Bevan M.W."/>
        </authorList>
    </citation>
    <scope>NUCLEOTIDE SEQUENCE</scope>
    <source>
        <strain evidence="1">Bd21</strain>
    </source>
</reference>
<sequence length="127" mass="14770">MLNLLRKNHLVNWQAVCQPNDQGNGKRTLFWKDDWWGGKSLAIQFPRLFALALNKDISVHTVFSSGWGVIRFRRTPFGVSLQQWEDLKCLCNLVSLTDGKDKLFWKLDARGRFSVGSLYRTLKRFPV</sequence>
<dbReference type="EMBL" id="CM000880">
    <property type="protein sequence ID" value="PNT77225.1"/>
    <property type="molecule type" value="Genomic_DNA"/>
</dbReference>
<evidence type="ECO:0000313" key="3">
    <source>
        <dbReference type="Proteomes" id="UP000008810"/>
    </source>
</evidence>